<accession>A0A6C0JIR1</accession>
<dbReference type="EMBL" id="MN740415">
    <property type="protein sequence ID" value="QHU05449.1"/>
    <property type="molecule type" value="Genomic_DNA"/>
</dbReference>
<sequence>MISRIIAFFKSLFYIKIFEEPDALDDPKKLRIKIPKCTFIACALCKNYYIKEHSLYCTCLKKNEDSL</sequence>
<evidence type="ECO:0000313" key="1">
    <source>
        <dbReference type="EMBL" id="QHU05449.1"/>
    </source>
</evidence>
<reference evidence="1" key="1">
    <citation type="journal article" date="2020" name="Nature">
        <title>Giant virus diversity and host interactions through global metagenomics.</title>
        <authorList>
            <person name="Schulz F."/>
            <person name="Roux S."/>
            <person name="Paez-Espino D."/>
            <person name="Jungbluth S."/>
            <person name="Walsh D.A."/>
            <person name="Denef V.J."/>
            <person name="McMahon K.D."/>
            <person name="Konstantinidis K.T."/>
            <person name="Eloe-Fadrosh E.A."/>
            <person name="Kyrpides N.C."/>
            <person name="Woyke T."/>
        </authorList>
    </citation>
    <scope>NUCLEOTIDE SEQUENCE</scope>
    <source>
        <strain evidence="1">GVMAG-M-3300027734-16</strain>
    </source>
</reference>
<organism evidence="1">
    <name type="scientific">viral metagenome</name>
    <dbReference type="NCBI Taxonomy" id="1070528"/>
    <lineage>
        <taxon>unclassified sequences</taxon>
        <taxon>metagenomes</taxon>
        <taxon>organismal metagenomes</taxon>
    </lineage>
</organism>
<name>A0A6C0JIR1_9ZZZZ</name>
<proteinExistence type="predicted"/>
<dbReference type="AlphaFoldDB" id="A0A6C0JIR1"/>
<protein>
    <submittedName>
        <fullName evidence="1">Uncharacterized protein</fullName>
    </submittedName>
</protein>